<dbReference type="Proteomes" id="UP000002018">
    <property type="component" value="Chromosome"/>
</dbReference>
<dbReference type="AlphaFoldDB" id="B5ZBB1"/>
<name>B5ZBB1_UREU1</name>
<protein>
    <submittedName>
        <fullName evidence="2">Uncharacterized protein</fullName>
    </submittedName>
</protein>
<gene>
    <name evidence="2" type="ordered locus">UUR10_0299</name>
</gene>
<accession>B5ZBB1</accession>
<keyword evidence="1" id="KW-0472">Membrane</keyword>
<proteinExistence type="predicted"/>
<dbReference type="KEGG" id="uue:UUR10_0299"/>
<evidence type="ECO:0000313" key="2">
    <source>
        <dbReference type="EMBL" id="ACI59832.1"/>
    </source>
</evidence>
<keyword evidence="1" id="KW-1133">Transmembrane helix</keyword>
<sequence>MKQRLINYIIVLIGILCIVSLVVGFAVWFSPNKNFYSLTSVNTTGLDGLSAKKIYNPNDGIFLEQLQGFSKHNIAGYVVPIIFAILSFGLLFLYYYLNKKSRAKADFPISEKFYYHTSITTLYLVGSLIVVSWILSYIAIGINFRPNNFSITLNDNDYASLSSEPFLTYWKELKQSFDAKKSVYIAFLVITIAFAVSIIGFVNYFSLKIALEQTQKATLAVQKQEEEQKNQLSNGTYFDQDLNLLNDYDKLVLYQKNNLSSAIFLAINDQEQILMQQDQVVISSLSIEQKVKYREQATRIVFEKQDSHHDDHLATSGNF</sequence>
<keyword evidence="1" id="KW-0812">Transmembrane</keyword>
<organism evidence="2 3">
    <name type="scientific">Ureaplasma urealyticum serovar 10 (strain ATCC 33699 / Western)</name>
    <dbReference type="NCBI Taxonomy" id="565575"/>
    <lineage>
        <taxon>Bacteria</taxon>
        <taxon>Bacillati</taxon>
        <taxon>Mycoplasmatota</taxon>
        <taxon>Mycoplasmoidales</taxon>
        <taxon>Mycoplasmoidaceae</taxon>
        <taxon>Ureaplasma</taxon>
    </lineage>
</organism>
<evidence type="ECO:0000256" key="1">
    <source>
        <dbReference type="SAM" id="Phobius"/>
    </source>
</evidence>
<dbReference type="RefSeq" id="WP_012560206.1">
    <property type="nucleotide sequence ID" value="NC_011374.1"/>
</dbReference>
<feature type="transmembrane region" description="Helical" evidence="1">
    <location>
        <begin position="7"/>
        <end position="29"/>
    </location>
</feature>
<dbReference type="STRING" id="565575.UUR10_0299"/>
<dbReference type="OrthoDB" id="404001at2"/>
<feature type="transmembrane region" description="Helical" evidence="1">
    <location>
        <begin position="183"/>
        <end position="206"/>
    </location>
</feature>
<evidence type="ECO:0000313" key="3">
    <source>
        <dbReference type="Proteomes" id="UP000002018"/>
    </source>
</evidence>
<dbReference type="EMBL" id="CP001184">
    <property type="protein sequence ID" value="ACI59832.1"/>
    <property type="molecule type" value="Genomic_DNA"/>
</dbReference>
<reference evidence="2 3" key="1">
    <citation type="submission" date="2008-10" db="EMBL/GenBank/DDBJ databases">
        <title>Genome sequence of Ureaplasma urealyticum serovar 10 ATCC-33699.</title>
        <authorList>
            <person name="Shrivastava S."/>
            <person name="Methe B.A."/>
            <person name="Glass J."/>
            <person name="White K."/>
            <person name="Duffy L.B."/>
        </authorList>
    </citation>
    <scope>NUCLEOTIDE SEQUENCE [LARGE SCALE GENOMIC DNA]</scope>
    <source>
        <strain evidence="3">ATCC 33699 / Western</strain>
    </source>
</reference>
<dbReference type="HOGENOM" id="CLU_828864_0_0_14"/>
<feature type="transmembrane region" description="Helical" evidence="1">
    <location>
        <begin position="74"/>
        <end position="97"/>
    </location>
</feature>
<feature type="transmembrane region" description="Helical" evidence="1">
    <location>
        <begin position="118"/>
        <end position="140"/>
    </location>
</feature>